<protein>
    <submittedName>
        <fullName evidence="3">SAM-dependent methyltransferase</fullName>
    </submittedName>
</protein>
<dbReference type="GO" id="GO:0008168">
    <property type="term" value="F:methyltransferase activity"/>
    <property type="evidence" value="ECO:0007669"/>
    <property type="project" value="UniProtKB-KW"/>
</dbReference>
<keyword evidence="3" id="KW-0808">Transferase</keyword>
<evidence type="ECO:0000256" key="1">
    <source>
        <dbReference type="ARBA" id="ARBA00022723"/>
    </source>
</evidence>
<dbReference type="EMBL" id="MVIM01000004">
    <property type="protein sequence ID" value="ORB66177.1"/>
    <property type="molecule type" value="Genomic_DNA"/>
</dbReference>
<dbReference type="GO" id="GO:0032259">
    <property type="term" value="P:methylation"/>
    <property type="evidence" value="ECO:0007669"/>
    <property type="project" value="UniProtKB-KW"/>
</dbReference>
<sequence length="362" mass="39623">MPESSIVVRPEPMESGTYTASSRLQAAGLPAAMAIFEKAADAVPLPKQPGPIVVADYGAANGHNSLLPMCAAIAVLRKRTRHDHSILVVHTDLPDNDFTALFKTLSDDPDSYLRKDAATFASAVGRSFYAQILPSNSVNLGWSSWAIQWLSRVPAPVPDHIHVAYSSDERVKAEYARQAAHDWHEFVAFRGRELAPGGRIVVMTPGIDESGDFGYHPLLDSMYDAVAELTAAGMITEDEKQRMVLPIAGRSAADFRACFAPSGRFENLEIEQLDLFDAEDRFFKQYQIDKDAKAFGAQWGAFCRAAAFPTFATALEGGHADPRKTEFFDRLEAGVVSRLAASPEQTQIPMAHVVLVKRQSKT</sequence>
<evidence type="ECO:0000313" key="3">
    <source>
        <dbReference type="EMBL" id="ORB66177.1"/>
    </source>
</evidence>
<organism evidence="3 4">
    <name type="scientific">Mycolicibacterium tusciae</name>
    <dbReference type="NCBI Taxonomy" id="75922"/>
    <lineage>
        <taxon>Bacteria</taxon>
        <taxon>Bacillati</taxon>
        <taxon>Actinomycetota</taxon>
        <taxon>Actinomycetes</taxon>
        <taxon>Mycobacteriales</taxon>
        <taxon>Mycobacteriaceae</taxon>
        <taxon>Mycolicibacterium</taxon>
    </lineage>
</organism>
<dbReference type="STRING" id="75922.BST47_09905"/>
<keyword evidence="1" id="KW-0479">Metal-binding</keyword>
<evidence type="ECO:0000256" key="2">
    <source>
        <dbReference type="ARBA" id="ARBA00022842"/>
    </source>
</evidence>
<gene>
    <name evidence="3" type="ORF">BST47_09905</name>
</gene>
<dbReference type="Proteomes" id="UP000192411">
    <property type="component" value="Unassembled WGS sequence"/>
</dbReference>
<keyword evidence="3" id="KW-0489">Methyltransferase</keyword>
<dbReference type="RefSeq" id="WP_083125350.1">
    <property type="nucleotide sequence ID" value="NZ_MVIM01000004.1"/>
</dbReference>
<dbReference type="AlphaFoldDB" id="A0A1X0JVD4"/>
<accession>A0A1X0JVD4</accession>
<dbReference type="PANTHER" id="PTHR31009">
    <property type="entry name" value="S-ADENOSYL-L-METHIONINE:CARBOXYL METHYLTRANSFERASE FAMILY PROTEIN"/>
    <property type="match status" value="1"/>
</dbReference>
<proteinExistence type="predicted"/>
<dbReference type="Gene3D" id="3.40.50.150">
    <property type="entry name" value="Vaccinia Virus protein VP39"/>
    <property type="match status" value="1"/>
</dbReference>
<evidence type="ECO:0000313" key="4">
    <source>
        <dbReference type="Proteomes" id="UP000192411"/>
    </source>
</evidence>
<dbReference type="GO" id="GO:0046872">
    <property type="term" value="F:metal ion binding"/>
    <property type="evidence" value="ECO:0007669"/>
    <property type="project" value="UniProtKB-KW"/>
</dbReference>
<dbReference type="InterPro" id="IPR029063">
    <property type="entry name" value="SAM-dependent_MTases_sf"/>
</dbReference>
<dbReference type="Gene3D" id="1.10.1200.270">
    <property type="entry name" value="Methyltransferase, alpha-helical capping domain"/>
    <property type="match status" value="1"/>
</dbReference>
<keyword evidence="2" id="KW-0460">Magnesium</keyword>
<dbReference type="OrthoDB" id="465670at2"/>
<reference evidence="3 4" key="1">
    <citation type="submission" date="2017-02" db="EMBL/GenBank/DDBJ databases">
        <title>The new phylogeny of genus Mycobacterium.</title>
        <authorList>
            <person name="Tortoli E."/>
            <person name="Trovato A."/>
            <person name="Cirillo D.M."/>
        </authorList>
    </citation>
    <scope>NUCLEOTIDE SEQUENCE [LARGE SCALE GENOMIC DNA]</scope>
    <source>
        <strain evidence="3 4">DSM 44338</strain>
    </source>
</reference>
<dbReference type="Pfam" id="PF03492">
    <property type="entry name" value="Methyltransf_7"/>
    <property type="match status" value="1"/>
</dbReference>
<keyword evidence="4" id="KW-1185">Reference proteome</keyword>
<name>A0A1X0JVD4_9MYCO</name>
<comment type="caution">
    <text evidence="3">The sequence shown here is derived from an EMBL/GenBank/DDBJ whole genome shotgun (WGS) entry which is preliminary data.</text>
</comment>
<dbReference type="InterPro" id="IPR005299">
    <property type="entry name" value="MeTrfase_7"/>
</dbReference>
<dbReference type="SUPFAM" id="SSF53335">
    <property type="entry name" value="S-adenosyl-L-methionine-dependent methyltransferases"/>
    <property type="match status" value="1"/>
</dbReference>
<dbReference type="InterPro" id="IPR042086">
    <property type="entry name" value="MeTrfase_capping"/>
</dbReference>